<keyword evidence="2" id="KW-1185">Reference proteome</keyword>
<reference evidence="1" key="2">
    <citation type="submission" date="2025-08" db="UniProtKB">
        <authorList>
            <consortium name="Ensembl"/>
        </authorList>
    </citation>
    <scope>IDENTIFICATION</scope>
</reference>
<protein>
    <submittedName>
        <fullName evidence="1">NOP protein chaperone 1</fullName>
    </submittedName>
</protein>
<name>A0A8C6P2P3_NOTFU</name>
<dbReference type="PANTHER" id="PTHR28674:SF1">
    <property type="entry name" value="NOP PROTEIN CHAPERONE 1"/>
    <property type="match status" value="1"/>
</dbReference>
<dbReference type="Ensembl" id="ENSNFUT00015039140.1">
    <property type="protein sequence ID" value="ENSNFUP00015037485.1"/>
    <property type="gene ID" value="ENSNFUG00015018124.1"/>
</dbReference>
<dbReference type="GeneTree" id="ENSGT00940000165155"/>
<dbReference type="AlphaFoldDB" id="A0A8C6P2P3"/>
<dbReference type="InterPro" id="IPR027921">
    <property type="entry name" value="NOPCHAP1"/>
</dbReference>
<reference evidence="1" key="1">
    <citation type="submission" date="2014-08" db="EMBL/GenBank/DDBJ databases">
        <authorList>
            <person name="Senf B."/>
            <person name="Petzold A."/>
            <person name="Downie B.R."/>
            <person name="Koch P."/>
            <person name="Platzer M."/>
        </authorList>
    </citation>
    <scope>NUCLEOTIDE SEQUENCE [LARGE SCALE GENOMIC DNA]</scope>
    <source>
        <strain evidence="1">GRZ</strain>
    </source>
</reference>
<dbReference type="PANTHER" id="PTHR28674">
    <property type="entry name" value="SIMILAR TO DNA SEGMENT, CHR 10, WAYNE STATE UNIVERSITY 102,-EXPRESSED"/>
    <property type="match status" value="1"/>
</dbReference>
<dbReference type="Proteomes" id="UP000694548">
    <property type="component" value="Chromosome sgr01"/>
</dbReference>
<evidence type="ECO:0000313" key="2">
    <source>
        <dbReference type="Proteomes" id="UP000694548"/>
    </source>
</evidence>
<accession>A0A8C6P2P3</accession>
<organism evidence="1 2">
    <name type="scientific">Nothobranchius furzeri</name>
    <name type="common">Turquoise killifish</name>
    <dbReference type="NCBI Taxonomy" id="105023"/>
    <lineage>
        <taxon>Eukaryota</taxon>
        <taxon>Metazoa</taxon>
        <taxon>Chordata</taxon>
        <taxon>Craniata</taxon>
        <taxon>Vertebrata</taxon>
        <taxon>Euteleostomi</taxon>
        <taxon>Actinopterygii</taxon>
        <taxon>Neopterygii</taxon>
        <taxon>Teleostei</taxon>
        <taxon>Neoteleostei</taxon>
        <taxon>Acanthomorphata</taxon>
        <taxon>Ovalentaria</taxon>
        <taxon>Atherinomorphae</taxon>
        <taxon>Cyprinodontiformes</taxon>
        <taxon>Nothobranchiidae</taxon>
        <taxon>Nothobranchius</taxon>
    </lineage>
</organism>
<dbReference type="GO" id="GO:0000492">
    <property type="term" value="P:box C/D snoRNP assembly"/>
    <property type="evidence" value="ECO:0007669"/>
    <property type="project" value="InterPro"/>
</dbReference>
<dbReference type="GO" id="GO:0062064">
    <property type="term" value="F:box C/D methylation guide snoRNP complex binding"/>
    <property type="evidence" value="ECO:0007669"/>
    <property type="project" value="TreeGrafter"/>
</dbReference>
<reference evidence="1" key="3">
    <citation type="submission" date="2025-09" db="UniProtKB">
        <authorList>
            <consortium name="Ensembl"/>
        </authorList>
    </citation>
    <scope>IDENTIFICATION</scope>
</reference>
<evidence type="ECO:0000313" key="1">
    <source>
        <dbReference type="Ensembl" id="ENSNFUP00015037485.1"/>
    </source>
</evidence>
<dbReference type="Pfam" id="PF15370">
    <property type="entry name" value="NOPCHAP1"/>
    <property type="match status" value="1"/>
</dbReference>
<proteinExistence type="predicted"/>
<sequence length="162" mass="18354">MDQNAKKTTSRSLLSCGNEGALSEKLLLKRKAGKSLKTERVPRSSMLERLQNFLPQMAEANMKLTQQMEKAPPGHFDIENVDKAEKVIEMVSTILFLLETSEFKHQFTSNNNRSYHPTADFPFHGGYLVCDELIHIELELWKVSEASVMRVPSCASQIILKS</sequence>